<dbReference type="EMBL" id="JAYRBN010000058">
    <property type="protein sequence ID" value="KAL2742485.1"/>
    <property type="molecule type" value="Genomic_DNA"/>
</dbReference>
<evidence type="ECO:0000313" key="2">
    <source>
        <dbReference type="EMBL" id="KAL2742485.1"/>
    </source>
</evidence>
<sequence>MRKAGQDWHAIYPARVILQVEERRKEKEEEAALFPADWILVCVGEEMPTQRATTYDDVEKKENESKEKEEETLTQDGVDQLAGAACLHISSLSLCLFTPSLVFPYTCPPFSSAASARIGQDTRSDRKRVWPHNHRPSSSPPPRSFGIRIQRLHLSR</sequence>
<evidence type="ECO:0000256" key="1">
    <source>
        <dbReference type="SAM" id="MobiDB-lite"/>
    </source>
</evidence>
<feature type="region of interest" description="Disordered" evidence="1">
    <location>
        <begin position="114"/>
        <end position="145"/>
    </location>
</feature>
<protein>
    <submittedName>
        <fullName evidence="2">Uncharacterized protein</fullName>
    </submittedName>
</protein>
<evidence type="ECO:0000313" key="3">
    <source>
        <dbReference type="Proteomes" id="UP001607303"/>
    </source>
</evidence>
<proteinExistence type="predicted"/>
<feature type="compositionally biased region" description="Basic and acidic residues" evidence="1">
    <location>
        <begin position="57"/>
        <end position="71"/>
    </location>
</feature>
<feature type="region of interest" description="Disordered" evidence="1">
    <location>
        <begin position="51"/>
        <end position="75"/>
    </location>
</feature>
<gene>
    <name evidence="2" type="ORF">V1477_010114</name>
</gene>
<comment type="caution">
    <text evidence="2">The sequence shown here is derived from an EMBL/GenBank/DDBJ whole genome shotgun (WGS) entry which is preliminary data.</text>
</comment>
<keyword evidence="3" id="KW-1185">Reference proteome</keyword>
<feature type="non-terminal residue" evidence="2">
    <location>
        <position position="156"/>
    </location>
</feature>
<organism evidence="2 3">
    <name type="scientific">Vespula maculifrons</name>
    <name type="common">Eastern yellow jacket</name>
    <name type="synonym">Wasp</name>
    <dbReference type="NCBI Taxonomy" id="7453"/>
    <lineage>
        <taxon>Eukaryota</taxon>
        <taxon>Metazoa</taxon>
        <taxon>Ecdysozoa</taxon>
        <taxon>Arthropoda</taxon>
        <taxon>Hexapoda</taxon>
        <taxon>Insecta</taxon>
        <taxon>Pterygota</taxon>
        <taxon>Neoptera</taxon>
        <taxon>Endopterygota</taxon>
        <taxon>Hymenoptera</taxon>
        <taxon>Apocrita</taxon>
        <taxon>Aculeata</taxon>
        <taxon>Vespoidea</taxon>
        <taxon>Vespidae</taxon>
        <taxon>Vespinae</taxon>
        <taxon>Vespula</taxon>
    </lineage>
</organism>
<reference evidence="2 3" key="1">
    <citation type="journal article" date="2024" name="Ann. Entomol. Soc. Am.">
        <title>Genomic analyses of the southern and eastern yellowjacket wasps (Hymenoptera: Vespidae) reveal evolutionary signatures of social life.</title>
        <authorList>
            <person name="Catto M.A."/>
            <person name="Caine P.B."/>
            <person name="Orr S.E."/>
            <person name="Hunt B.G."/>
            <person name="Goodisman M.A.D."/>
        </authorList>
    </citation>
    <scope>NUCLEOTIDE SEQUENCE [LARGE SCALE GENOMIC DNA]</scope>
    <source>
        <strain evidence="2">232</strain>
        <tissue evidence="2">Head and thorax</tissue>
    </source>
</reference>
<accession>A0ABD2CBQ8</accession>
<dbReference type="Proteomes" id="UP001607303">
    <property type="component" value="Unassembled WGS sequence"/>
</dbReference>
<name>A0ABD2CBQ8_VESMC</name>
<dbReference type="AlphaFoldDB" id="A0ABD2CBQ8"/>